<reference evidence="2 3" key="1">
    <citation type="journal article" date="2019" name="Sci. Rep.">
        <title>Orb-weaving spider Araneus ventricosus genome elucidates the spidroin gene catalogue.</title>
        <authorList>
            <person name="Kono N."/>
            <person name="Nakamura H."/>
            <person name="Ohtoshi R."/>
            <person name="Moran D.A.P."/>
            <person name="Shinohara A."/>
            <person name="Yoshida Y."/>
            <person name="Fujiwara M."/>
            <person name="Mori M."/>
            <person name="Tomita M."/>
            <person name="Arakawa K."/>
        </authorList>
    </citation>
    <scope>NUCLEOTIDE SEQUENCE [LARGE SCALE GENOMIC DNA]</scope>
</reference>
<evidence type="ECO:0000256" key="1">
    <source>
        <dbReference type="SAM" id="MobiDB-lite"/>
    </source>
</evidence>
<name>A0A4Y2Q9S1_ARAVE</name>
<accession>A0A4Y2Q9S1</accession>
<feature type="region of interest" description="Disordered" evidence="1">
    <location>
        <begin position="54"/>
        <end position="81"/>
    </location>
</feature>
<proteinExistence type="predicted"/>
<comment type="caution">
    <text evidence="2">The sequence shown here is derived from an EMBL/GenBank/DDBJ whole genome shotgun (WGS) entry which is preliminary data.</text>
</comment>
<organism evidence="2 3">
    <name type="scientific">Araneus ventricosus</name>
    <name type="common">Orbweaver spider</name>
    <name type="synonym">Epeira ventricosa</name>
    <dbReference type="NCBI Taxonomy" id="182803"/>
    <lineage>
        <taxon>Eukaryota</taxon>
        <taxon>Metazoa</taxon>
        <taxon>Ecdysozoa</taxon>
        <taxon>Arthropoda</taxon>
        <taxon>Chelicerata</taxon>
        <taxon>Arachnida</taxon>
        <taxon>Araneae</taxon>
        <taxon>Araneomorphae</taxon>
        <taxon>Entelegynae</taxon>
        <taxon>Araneoidea</taxon>
        <taxon>Araneidae</taxon>
        <taxon>Araneus</taxon>
    </lineage>
</organism>
<dbReference type="EMBL" id="BGPR01013501">
    <property type="protein sequence ID" value="GBN60965.1"/>
    <property type="molecule type" value="Genomic_DNA"/>
</dbReference>
<protein>
    <submittedName>
        <fullName evidence="2">Uncharacterized protein</fullName>
    </submittedName>
</protein>
<dbReference type="Proteomes" id="UP000499080">
    <property type="component" value="Unassembled WGS sequence"/>
</dbReference>
<sequence length="81" mass="9331">MTTHRIMRYNLHMFPYKIQTRQSLSVNAIDALYDFRTLCCSLWMRESRGGLVVRSRPRDRRVAGSKSDSTEDPPCVGPAAR</sequence>
<evidence type="ECO:0000313" key="3">
    <source>
        <dbReference type="Proteomes" id="UP000499080"/>
    </source>
</evidence>
<evidence type="ECO:0000313" key="2">
    <source>
        <dbReference type="EMBL" id="GBN60965.1"/>
    </source>
</evidence>
<gene>
    <name evidence="2" type="ORF">AVEN_235745_1</name>
</gene>
<dbReference type="AlphaFoldDB" id="A0A4Y2Q9S1"/>
<dbReference type="OrthoDB" id="9971063at2759"/>
<keyword evidence="3" id="KW-1185">Reference proteome</keyword>